<organism evidence="8 9">
    <name type="scientific">Ditylenchus dipsaci</name>
    <dbReference type="NCBI Taxonomy" id="166011"/>
    <lineage>
        <taxon>Eukaryota</taxon>
        <taxon>Metazoa</taxon>
        <taxon>Ecdysozoa</taxon>
        <taxon>Nematoda</taxon>
        <taxon>Chromadorea</taxon>
        <taxon>Rhabditida</taxon>
        <taxon>Tylenchina</taxon>
        <taxon>Tylenchomorpha</taxon>
        <taxon>Sphaerularioidea</taxon>
        <taxon>Anguinidae</taxon>
        <taxon>Anguininae</taxon>
        <taxon>Ditylenchus</taxon>
    </lineage>
</organism>
<dbReference type="Gene3D" id="1.10.510.10">
    <property type="entry name" value="Transferase(Phosphotransferase) domain 1"/>
    <property type="match status" value="1"/>
</dbReference>
<evidence type="ECO:0000256" key="2">
    <source>
        <dbReference type="ARBA" id="ARBA00022679"/>
    </source>
</evidence>
<feature type="binding site" evidence="6">
    <location>
        <position position="161"/>
    </location>
    <ligand>
        <name>ATP</name>
        <dbReference type="ChEBI" id="CHEBI:30616"/>
    </ligand>
</feature>
<dbReference type="InterPro" id="IPR000719">
    <property type="entry name" value="Prot_kinase_dom"/>
</dbReference>
<dbReference type="SMART" id="SM00220">
    <property type="entry name" value="S_TKc"/>
    <property type="match status" value="1"/>
</dbReference>
<dbReference type="PROSITE" id="PS00107">
    <property type="entry name" value="PROTEIN_KINASE_ATP"/>
    <property type="match status" value="1"/>
</dbReference>
<keyword evidence="1" id="KW-0723">Serine/threonine-protein kinase</keyword>
<sequence length="359" mass="39614">MGLSVKGSAYVMPAFQPSTMGTGSDCLLPVVARPLSADDKSCQAHIVAAFHLWNAVETLEAAKHVVTVKISTNEQLLDLARHPKRLSLPADIKLPQTVIEKLNRTPTLDNPLTRKSRRASLSEIGFGKLETYKKIFDLGEGTYATVYLGKSLLTGKSVALKEIRLEHEEGAPCTAIREAQSVPTKTYSNEVVTLWYRPPDVLLGSTDYSTHIDMWGVGCILFEMLEHKPMFPGSTTDEQLNLIFQKLGTPSPDVYPNLCALPLYKSNGYKSHSIKSLLNSDRINQERADLLLKMLKYDGRSRIQAADALRHPMLAANFPPDAVLSLPDTESVLSLPGVSYISEQPGVRKPPNRMYVSPI</sequence>
<evidence type="ECO:0000256" key="5">
    <source>
        <dbReference type="ARBA" id="ARBA00022840"/>
    </source>
</evidence>
<dbReference type="InterPro" id="IPR011009">
    <property type="entry name" value="Kinase-like_dom_sf"/>
</dbReference>
<evidence type="ECO:0000256" key="1">
    <source>
        <dbReference type="ARBA" id="ARBA00022527"/>
    </source>
</evidence>
<reference evidence="9" key="1">
    <citation type="submission" date="2022-11" db="UniProtKB">
        <authorList>
            <consortium name="WormBaseParasite"/>
        </authorList>
    </citation>
    <scope>IDENTIFICATION</scope>
</reference>
<evidence type="ECO:0000313" key="9">
    <source>
        <dbReference type="WBParaSite" id="jg3511"/>
    </source>
</evidence>
<dbReference type="GO" id="GO:0005524">
    <property type="term" value="F:ATP binding"/>
    <property type="evidence" value="ECO:0007669"/>
    <property type="project" value="UniProtKB-UniRule"/>
</dbReference>
<dbReference type="GO" id="GO:0005737">
    <property type="term" value="C:cytoplasm"/>
    <property type="evidence" value="ECO:0007669"/>
    <property type="project" value="TreeGrafter"/>
</dbReference>
<proteinExistence type="predicted"/>
<feature type="domain" description="Protein kinase" evidence="7">
    <location>
        <begin position="1"/>
        <end position="314"/>
    </location>
</feature>
<name>A0A915E9J7_9BILA</name>
<evidence type="ECO:0000259" key="7">
    <source>
        <dbReference type="PROSITE" id="PS50011"/>
    </source>
</evidence>
<evidence type="ECO:0000256" key="3">
    <source>
        <dbReference type="ARBA" id="ARBA00022741"/>
    </source>
</evidence>
<dbReference type="Pfam" id="PF00069">
    <property type="entry name" value="Pkinase"/>
    <property type="match status" value="1"/>
</dbReference>
<dbReference type="InterPro" id="IPR050108">
    <property type="entry name" value="CDK"/>
</dbReference>
<keyword evidence="2" id="KW-0808">Transferase</keyword>
<keyword evidence="8" id="KW-1185">Reference proteome</keyword>
<dbReference type="Gene3D" id="3.30.200.20">
    <property type="entry name" value="Phosphorylase Kinase, domain 1"/>
    <property type="match status" value="1"/>
</dbReference>
<accession>A0A915E9J7</accession>
<dbReference type="Proteomes" id="UP000887574">
    <property type="component" value="Unplaced"/>
</dbReference>
<dbReference type="PROSITE" id="PS50011">
    <property type="entry name" value="PROTEIN_KINASE_DOM"/>
    <property type="match status" value="1"/>
</dbReference>
<keyword evidence="4" id="KW-0418">Kinase</keyword>
<evidence type="ECO:0000256" key="6">
    <source>
        <dbReference type="PROSITE-ProRule" id="PRU10141"/>
    </source>
</evidence>
<dbReference type="GO" id="GO:0004693">
    <property type="term" value="F:cyclin-dependent protein serine/threonine kinase activity"/>
    <property type="evidence" value="ECO:0007669"/>
    <property type="project" value="TreeGrafter"/>
</dbReference>
<dbReference type="GO" id="GO:0005634">
    <property type="term" value="C:nucleus"/>
    <property type="evidence" value="ECO:0007669"/>
    <property type="project" value="TreeGrafter"/>
</dbReference>
<dbReference type="AlphaFoldDB" id="A0A915E9J7"/>
<evidence type="ECO:0000256" key="4">
    <source>
        <dbReference type="ARBA" id="ARBA00022777"/>
    </source>
</evidence>
<evidence type="ECO:0000313" key="8">
    <source>
        <dbReference type="Proteomes" id="UP000887574"/>
    </source>
</evidence>
<keyword evidence="5 6" id="KW-0067">ATP-binding</keyword>
<dbReference type="PANTHER" id="PTHR24056:SF246">
    <property type="entry name" value="ECDYSONE-INDUCED PROTEIN 63E, ISOFORM N"/>
    <property type="match status" value="1"/>
</dbReference>
<keyword evidence="3 6" id="KW-0547">Nucleotide-binding</keyword>
<dbReference type="PANTHER" id="PTHR24056">
    <property type="entry name" value="CELL DIVISION PROTEIN KINASE"/>
    <property type="match status" value="1"/>
</dbReference>
<dbReference type="InterPro" id="IPR017441">
    <property type="entry name" value="Protein_kinase_ATP_BS"/>
</dbReference>
<dbReference type="WBParaSite" id="jg3511">
    <property type="protein sequence ID" value="jg3511"/>
    <property type="gene ID" value="jg3511"/>
</dbReference>
<protein>
    <submittedName>
        <fullName evidence="9">Protein kinase domain-containing protein</fullName>
    </submittedName>
</protein>
<dbReference type="SUPFAM" id="SSF56112">
    <property type="entry name" value="Protein kinase-like (PK-like)"/>
    <property type="match status" value="2"/>
</dbReference>